<keyword evidence="2" id="KW-0813">Transport</keyword>
<accession>A0A0L0P2V3</accession>
<dbReference type="PANTHER" id="PTHR11141">
    <property type="entry name" value="PROTEIN TRANSPORT PROTEIN SEC23"/>
    <property type="match status" value="1"/>
</dbReference>
<dbReference type="InterPro" id="IPR036180">
    <property type="entry name" value="Gelsolin-like_dom_sf"/>
</dbReference>
<dbReference type="Pfam" id="PF04815">
    <property type="entry name" value="Sec23_helical"/>
    <property type="match status" value="1"/>
</dbReference>
<proteinExistence type="inferred from homology"/>
<dbReference type="SUPFAM" id="SSF81811">
    <property type="entry name" value="Helical domain of Sec23/24"/>
    <property type="match status" value="1"/>
</dbReference>
<dbReference type="InterPro" id="IPR036175">
    <property type="entry name" value="Sec23/24_helical_dom_sf"/>
</dbReference>
<evidence type="ECO:0000259" key="3">
    <source>
        <dbReference type="Pfam" id="PF04811"/>
    </source>
</evidence>
<keyword evidence="2" id="KW-0968">Cytoplasmic vesicle</keyword>
<keyword evidence="2" id="KW-0653">Protein transport</keyword>
<dbReference type="InterPro" id="IPR037364">
    <property type="entry name" value="Sec23"/>
</dbReference>
<dbReference type="GO" id="GO:0030127">
    <property type="term" value="C:COPII vesicle coat"/>
    <property type="evidence" value="ECO:0007669"/>
    <property type="project" value="InterPro"/>
</dbReference>
<keyword evidence="2" id="KW-0963">Cytoplasm</keyword>
<protein>
    <recommendedName>
        <fullName evidence="2">Protein transport protein SEC23</fullName>
    </recommendedName>
</protein>
<reference evidence="6" key="1">
    <citation type="journal article" date="2015" name="BMC Genomics">
        <title>Draft genome of a commonly misdiagnosed multidrug resistant pathogen Candida auris.</title>
        <authorList>
            <person name="Chatterjee S."/>
            <person name="Alampalli S.V."/>
            <person name="Nageshan R.K."/>
            <person name="Chettiar S.T."/>
            <person name="Joshi S."/>
            <person name="Tatu U.S."/>
        </authorList>
    </citation>
    <scope>NUCLEOTIDE SEQUENCE [LARGE SCALE GENOMIC DNA]</scope>
    <source>
        <strain evidence="6">6684</strain>
    </source>
</reference>
<dbReference type="Proteomes" id="UP000037122">
    <property type="component" value="Unassembled WGS sequence"/>
</dbReference>
<dbReference type="Pfam" id="PF04811">
    <property type="entry name" value="Sec23_trunk"/>
    <property type="match status" value="1"/>
</dbReference>
<gene>
    <name evidence="5" type="ORF">QG37_02593</name>
</gene>
<dbReference type="GO" id="GO:0070971">
    <property type="term" value="C:endoplasmic reticulum exit site"/>
    <property type="evidence" value="ECO:0007669"/>
    <property type="project" value="TreeGrafter"/>
</dbReference>
<dbReference type="VEuPathDB" id="FungiDB:CJJ09_004743"/>
<dbReference type="GO" id="GO:0008270">
    <property type="term" value="F:zinc ion binding"/>
    <property type="evidence" value="ECO:0007669"/>
    <property type="project" value="InterPro"/>
</dbReference>
<dbReference type="Gene3D" id="2.60.40.1670">
    <property type="entry name" value="beta-sandwich domain of Sec23/24"/>
    <property type="match status" value="1"/>
</dbReference>
<dbReference type="SUPFAM" id="SSF82919">
    <property type="entry name" value="Zn-finger domain of Sec23/24"/>
    <property type="match status" value="1"/>
</dbReference>
<dbReference type="VEuPathDB" id="FungiDB:CJI97_000209"/>
<dbReference type="GO" id="GO:0005789">
    <property type="term" value="C:endoplasmic reticulum membrane"/>
    <property type="evidence" value="ECO:0007669"/>
    <property type="project" value="UniProtKB-SubCell"/>
</dbReference>
<keyword evidence="2" id="KW-0256">Endoplasmic reticulum</keyword>
<dbReference type="SUPFAM" id="SSF53300">
    <property type="entry name" value="vWA-like"/>
    <property type="match status" value="1"/>
</dbReference>
<dbReference type="VEuPathDB" id="FungiDB:CJJ07_001158"/>
<dbReference type="InterPro" id="IPR006900">
    <property type="entry name" value="Sec23/24_helical_dom"/>
</dbReference>
<feature type="domain" description="Sec23/Sec24 trunk" evidence="3">
    <location>
        <begin position="114"/>
        <end position="317"/>
    </location>
</feature>
<comment type="subcellular location">
    <subcellularLocation>
        <location evidence="2">Cytoplasm</location>
    </subcellularLocation>
    <subcellularLocation>
        <location evidence="2">Cytoplasmic vesicle</location>
        <location evidence="2">COPII-coated vesicle membrane</location>
        <topology evidence="2">Peripheral membrane protein</topology>
        <orientation evidence="2">Cytoplasmic side</orientation>
    </subcellularLocation>
    <subcellularLocation>
        <location evidence="2">Endoplasmic reticulum membrane</location>
        <topology evidence="2">Peripheral membrane protein</topology>
        <orientation evidence="2">Cytoplasmic side</orientation>
    </subcellularLocation>
    <subcellularLocation>
        <location evidence="2">Golgi apparatus membrane</location>
        <topology evidence="2">Peripheral membrane protein</topology>
        <orientation evidence="2">Cytoplasmic side</orientation>
    </subcellularLocation>
</comment>
<dbReference type="InterPro" id="IPR036174">
    <property type="entry name" value="Znf_Sec23_Sec24_sf"/>
</dbReference>
<dbReference type="EMBL" id="LGST01000018">
    <property type="protein sequence ID" value="KNE00560.1"/>
    <property type="molecule type" value="Genomic_DNA"/>
</dbReference>
<evidence type="ECO:0000313" key="6">
    <source>
        <dbReference type="Proteomes" id="UP000037122"/>
    </source>
</evidence>
<dbReference type="GO" id="GO:0006886">
    <property type="term" value="P:intracellular protein transport"/>
    <property type="evidence" value="ECO:0007669"/>
    <property type="project" value="InterPro"/>
</dbReference>
<dbReference type="GO" id="GO:0005096">
    <property type="term" value="F:GTPase activator activity"/>
    <property type="evidence" value="ECO:0007669"/>
    <property type="project" value="TreeGrafter"/>
</dbReference>
<dbReference type="Gene3D" id="3.40.50.410">
    <property type="entry name" value="von Willebrand factor, type A domain"/>
    <property type="match status" value="1"/>
</dbReference>
<evidence type="ECO:0000313" key="5">
    <source>
        <dbReference type="EMBL" id="KNE00560.1"/>
    </source>
</evidence>
<dbReference type="GO" id="GO:0000139">
    <property type="term" value="C:Golgi membrane"/>
    <property type="evidence" value="ECO:0007669"/>
    <property type="project" value="UniProtKB-SubCell"/>
</dbReference>
<dbReference type="VEuPathDB" id="FungiDB:CJI96_0000934"/>
<dbReference type="PANTHER" id="PTHR11141:SF0">
    <property type="entry name" value="PROTEIN TRANSPORT PROTEIN SEC23"/>
    <property type="match status" value="1"/>
</dbReference>
<dbReference type="InterPro" id="IPR006896">
    <property type="entry name" value="Sec23/24_trunk_dom"/>
</dbReference>
<dbReference type="InterPro" id="IPR036465">
    <property type="entry name" value="vWFA_dom_sf"/>
</dbReference>
<feature type="domain" description="Sec23/Sec24 helical" evidence="4">
    <location>
        <begin position="552"/>
        <end position="664"/>
    </location>
</feature>
<dbReference type="SUPFAM" id="SSF81995">
    <property type="entry name" value="beta-sandwich domain of Sec23/24"/>
    <property type="match status" value="1"/>
</dbReference>
<sequence>MEVKFNWDALPSTKLEASRLLTPLGCLIRKNSAKVPTLTSFPTKCSNCGAFTSIYTKYDTTSDTIFCPFCQSNSKLETGTYPQEIDFQSIGESDDTFDYVLPTDIAQPIVSRGPVVLFVVDTYQHVECPKEMAALKKRLIECILEIPPETPVGLITFNRDVTLHLKISDIDISVDDFPLTSDLNDILGNKPMLAHILLKIANNSKNNIWKGQNLLQSGYFFSPSELIQRVNELSSMPTRSFKSERASGLALLVASLLLLSASSSSLLGKVMFFSSGPCTIGPGLVVKSAENIRTHDDIANMKARHFADSSKFYRALSYVACGYTLSQANDAAFSLNVSLTDFAVKPSAPKFSINLFFGALDQVGLYEMSPMSSGTGGSIIFSDSFESHSFGSKLMAITPTLSDQDNCITVMTSTGLKVSYSLNYGTPYQSSYQYGNASNFHHQRISDTITGFESLLRKRYFTNRWYLGDLRDSVSCVLFEVDPLALNGKDVYIQFQLEWWSHELQKRVIRSSTLRKQTTLSTFLGKVGEFSKITKKVSESARHKALLSSFNPDTWITILTRLLINKIDTTLGFESFEEVIDIMDSTLIRITNLFGNIQKEASVSENPFEKLKTLYLIDEHFKSLPIYGYYLRRNPQLVSIFNSSPDETAYFHHIFMGLGVEESCIFIQPKLYEVCGRALSPRPLLTTSIQSKDDGIFYVLDTYHTIIIYLHCNKNKLRLHSSDNDDIIYGRKLEKINRILDIVESELTTSRTFVPKLVLTQTGHSQARFLLSRLLPPNNILVDGKKTKRRWWQREKLQKQITKEDISSEKYLEEVLTRAHSFKIQDDF</sequence>
<evidence type="ECO:0000256" key="2">
    <source>
        <dbReference type="RuleBase" id="RU365030"/>
    </source>
</evidence>
<organism evidence="5 6">
    <name type="scientific">Candidozyma auris</name>
    <name type="common">Yeast</name>
    <name type="synonym">Candida auris</name>
    <dbReference type="NCBI Taxonomy" id="498019"/>
    <lineage>
        <taxon>Eukaryota</taxon>
        <taxon>Fungi</taxon>
        <taxon>Dikarya</taxon>
        <taxon>Ascomycota</taxon>
        <taxon>Saccharomycotina</taxon>
        <taxon>Pichiomycetes</taxon>
        <taxon>Metschnikowiaceae</taxon>
        <taxon>Candidozyma</taxon>
    </lineage>
</organism>
<keyword evidence="2" id="KW-0862">Zinc</keyword>
<dbReference type="SUPFAM" id="SSF82754">
    <property type="entry name" value="C-terminal, gelsolin-like domain of Sec23/24"/>
    <property type="match status" value="1"/>
</dbReference>
<evidence type="ECO:0000259" key="4">
    <source>
        <dbReference type="Pfam" id="PF04815"/>
    </source>
</evidence>
<comment type="caution">
    <text evidence="5">The sequence shown here is derived from an EMBL/GenBank/DDBJ whole genome shotgun (WGS) entry which is preliminary data.</text>
</comment>
<dbReference type="VEuPathDB" id="FungiDB:B9J08_000206"/>
<keyword evidence="2" id="KW-0479">Metal-binding</keyword>
<evidence type="ECO:0000256" key="1">
    <source>
        <dbReference type="ARBA" id="ARBA00009210"/>
    </source>
</evidence>
<keyword evidence="2" id="KW-0333">Golgi apparatus</keyword>
<keyword evidence="2" id="KW-0472">Membrane</keyword>
<comment type="similarity">
    <text evidence="1 2">Belongs to the SEC23/SEC24 family. SEC23 subfamily.</text>
</comment>
<dbReference type="Gene3D" id="3.40.20.10">
    <property type="entry name" value="Severin"/>
    <property type="match status" value="1"/>
</dbReference>
<name>A0A0L0P2V3_CANAR</name>
<dbReference type="AlphaFoldDB" id="A0A0L0P2V3"/>
<dbReference type="InterPro" id="IPR029006">
    <property type="entry name" value="ADF-H/Gelsolin-like_dom_sf"/>
</dbReference>
<keyword evidence="2" id="KW-0931">ER-Golgi transport</keyword>
<comment type="function">
    <text evidence="2">Component of the coat protein complex II (COPII) which promotes the formation of transport vesicles from the endoplasmic reticulum (ER). The coat has two main functions, the physical deformation of the endoplasmic reticulum membrane into vesicles and the selection of cargo molecules.</text>
</comment>
<dbReference type="GO" id="GO:0090110">
    <property type="term" value="P:COPII-coated vesicle cargo loading"/>
    <property type="evidence" value="ECO:0007669"/>
    <property type="project" value="TreeGrafter"/>
</dbReference>
<dbReference type="Gene3D" id="1.20.120.730">
    <property type="entry name" value="Sec23/Sec24 helical domain"/>
    <property type="match status" value="1"/>
</dbReference>
<dbReference type="VEuPathDB" id="FungiDB:QG37_02593"/>